<name>A0AAD4GCA6_BOLED</name>
<sequence length="373" mass="41748">MNEEERMDSVERKCSLEGTSSPRSSTEGTPCLSDRLAICLSTRYKELRVIEDLEQAIFLGREALIFTQKDMLIGRCHWITEELFSLYARPVHSPPNVSSSDLSAARAWIHVAEDFQHPTISLLAYETFLQLLIQHLTILPSLPRHLVILKCLTSSLAVDAFSACLRNRSPAEGETSLRLLIQHLTILPSLPRHLVILKNLTSSLAVDAFSTCLRHRSPAKAVELLEQGRSVFWSQLTLHSPLYDVIASGMAGKSLADEFVRLTSLFRHAVDSPEIHLALHEGHLTIQQIIGCDLENPEFAYLSACHTTVGDEDSPDEVIHLASAMQFVGFRSVIGMMWAVDEAEMNKITSTFTSIWWTRLARAVYALNKRDAS</sequence>
<dbReference type="AlphaFoldDB" id="A0AAD4GCA6"/>
<dbReference type="EMBL" id="WHUW01000021">
    <property type="protein sequence ID" value="KAF8436580.1"/>
    <property type="molecule type" value="Genomic_DNA"/>
</dbReference>
<protein>
    <recommendedName>
        <fullName evidence="2">CHAT domain-containing protein</fullName>
    </recommendedName>
</protein>
<evidence type="ECO:0000313" key="3">
    <source>
        <dbReference type="EMBL" id="KAF8436580.1"/>
    </source>
</evidence>
<gene>
    <name evidence="3" type="ORF">L210DRAFT_3647893</name>
</gene>
<keyword evidence="4" id="KW-1185">Reference proteome</keyword>
<evidence type="ECO:0000313" key="4">
    <source>
        <dbReference type="Proteomes" id="UP001194468"/>
    </source>
</evidence>
<evidence type="ECO:0000256" key="1">
    <source>
        <dbReference type="SAM" id="MobiDB-lite"/>
    </source>
</evidence>
<evidence type="ECO:0000259" key="2">
    <source>
        <dbReference type="Pfam" id="PF12770"/>
    </source>
</evidence>
<proteinExistence type="predicted"/>
<feature type="domain" description="CHAT" evidence="2">
    <location>
        <begin position="277"/>
        <end position="354"/>
    </location>
</feature>
<comment type="caution">
    <text evidence="3">The sequence shown here is derived from an EMBL/GenBank/DDBJ whole genome shotgun (WGS) entry which is preliminary data.</text>
</comment>
<dbReference type="InterPro" id="IPR024983">
    <property type="entry name" value="CHAT_dom"/>
</dbReference>
<reference evidence="3" key="1">
    <citation type="submission" date="2019-10" db="EMBL/GenBank/DDBJ databases">
        <authorList>
            <consortium name="DOE Joint Genome Institute"/>
            <person name="Kuo A."/>
            <person name="Miyauchi S."/>
            <person name="Kiss E."/>
            <person name="Drula E."/>
            <person name="Kohler A."/>
            <person name="Sanchez-Garcia M."/>
            <person name="Andreopoulos B."/>
            <person name="Barry K.W."/>
            <person name="Bonito G."/>
            <person name="Buee M."/>
            <person name="Carver A."/>
            <person name="Chen C."/>
            <person name="Cichocki N."/>
            <person name="Clum A."/>
            <person name="Culley D."/>
            <person name="Crous P.W."/>
            <person name="Fauchery L."/>
            <person name="Girlanda M."/>
            <person name="Hayes R."/>
            <person name="Keri Z."/>
            <person name="LaButti K."/>
            <person name="Lipzen A."/>
            <person name="Lombard V."/>
            <person name="Magnuson J."/>
            <person name="Maillard F."/>
            <person name="Morin E."/>
            <person name="Murat C."/>
            <person name="Nolan M."/>
            <person name="Ohm R."/>
            <person name="Pangilinan J."/>
            <person name="Pereira M."/>
            <person name="Perotto S."/>
            <person name="Peter M."/>
            <person name="Riley R."/>
            <person name="Sitrit Y."/>
            <person name="Stielow B."/>
            <person name="Szollosi G."/>
            <person name="Zifcakova L."/>
            <person name="Stursova M."/>
            <person name="Spatafora J.W."/>
            <person name="Tedersoo L."/>
            <person name="Vaario L.-M."/>
            <person name="Yamada A."/>
            <person name="Yan M."/>
            <person name="Wang P."/>
            <person name="Xu J."/>
            <person name="Bruns T."/>
            <person name="Baldrian P."/>
            <person name="Vilgalys R."/>
            <person name="Henrissat B."/>
            <person name="Grigoriev I.V."/>
            <person name="Hibbett D."/>
            <person name="Nagy L.G."/>
            <person name="Martin F.M."/>
        </authorList>
    </citation>
    <scope>NUCLEOTIDE SEQUENCE</scope>
    <source>
        <strain evidence="3">BED1</strain>
    </source>
</reference>
<feature type="region of interest" description="Disordered" evidence="1">
    <location>
        <begin position="1"/>
        <end position="29"/>
    </location>
</feature>
<dbReference type="Pfam" id="PF12770">
    <property type="entry name" value="CHAT"/>
    <property type="match status" value="1"/>
</dbReference>
<accession>A0AAD4GCA6</accession>
<reference evidence="3" key="2">
    <citation type="journal article" date="2020" name="Nat. Commun.">
        <title>Large-scale genome sequencing of mycorrhizal fungi provides insights into the early evolution of symbiotic traits.</title>
        <authorList>
            <person name="Miyauchi S."/>
            <person name="Kiss E."/>
            <person name="Kuo A."/>
            <person name="Drula E."/>
            <person name="Kohler A."/>
            <person name="Sanchez-Garcia M."/>
            <person name="Morin E."/>
            <person name="Andreopoulos B."/>
            <person name="Barry K.W."/>
            <person name="Bonito G."/>
            <person name="Buee M."/>
            <person name="Carver A."/>
            <person name="Chen C."/>
            <person name="Cichocki N."/>
            <person name="Clum A."/>
            <person name="Culley D."/>
            <person name="Crous P.W."/>
            <person name="Fauchery L."/>
            <person name="Girlanda M."/>
            <person name="Hayes R.D."/>
            <person name="Keri Z."/>
            <person name="LaButti K."/>
            <person name="Lipzen A."/>
            <person name="Lombard V."/>
            <person name="Magnuson J."/>
            <person name="Maillard F."/>
            <person name="Murat C."/>
            <person name="Nolan M."/>
            <person name="Ohm R.A."/>
            <person name="Pangilinan J."/>
            <person name="Pereira M.F."/>
            <person name="Perotto S."/>
            <person name="Peter M."/>
            <person name="Pfister S."/>
            <person name="Riley R."/>
            <person name="Sitrit Y."/>
            <person name="Stielow J.B."/>
            <person name="Szollosi G."/>
            <person name="Zifcakova L."/>
            <person name="Stursova M."/>
            <person name="Spatafora J.W."/>
            <person name="Tedersoo L."/>
            <person name="Vaario L.M."/>
            <person name="Yamada A."/>
            <person name="Yan M."/>
            <person name="Wang P."/>
            <person name="Xu J."/>
            <person name="Bruns T."/>
            <person name="Baldrian P."/>
            <person name="Vilgalys R."/>
            <person name="Dunand C."/>
            <person name="Henrissat B."/>
            <person name="Grigoriev I.V."/>
            <person name="Hibbett D."/>
            <person name="Nagy L.G."/>
            <person name="Martin F.M."/>
        </authorList>
    </citation>
    <scope>NUCLEOTIDE SEQUENCE</scope>
    <source>
        <strain evidence="3">BED1</strain>
    </source>
</reference>
<organism evidence="3 4">
    <name type="scientific">Boletus edulis BED1</name>
    <dbReference type="NCBI Taxonomy" id="1328754"/>
    <lineage>
        <taxon>Eukaryota</taxon>
        <taxon>Fungi</taxon>
        <taxon>Dikarya</taxon>
        <taxon>Basidiomycota</taxon>
        <taxon>Agaricomycotina</taxon>
        <taxon>Agaricomycetes</taxon>
        <taxon>Agaricomycetidae</taxon>
        <taxon>Boletales</taxon>
        <taxon>Boletineae</taxon>
        <taxon>Boletaceae</taxon>
        <taxon>Boletoideae</taxon>
        <taxon>Boletus</taxon>
    </lineage>
</organism>
<dbReference type="Proteomes" id="UP001194468">
    <property type="component" value="Unassembled WGS sequence"/>
</dbReference>
<feature type="compositionally biased region" description="Polar residues" evidence="1">
    <location>
        <begin position="17"/>
        <end position="28"/>
    </location>
</feature>